<dbReference type="EMBL" id="BAABDC010000001">
    <property type="protein sequence ID" value="GAA3690889.1"/>
    <property type="molecule type" value="Genomic_DNA"/>
</dbReference>
<proteinExistence type="predicted"/>
<organism evidence="2 3">
    <name type="scientific">Terrabacter ginsenosidimutans</name>
    <dbReference type="NCBI Taxonomy" id="490575"/>
    <lineage>
        <taxon>Bacteria</taxon>
        <taxon>Bacillati</taxon>
        <taxon>Actinomycetota</taxon>
        <taxon>Actinomycetes</taxon>
        <taxon>Micrococcales</taxon>
        <taxon>Intrasporangiaceae</taxon>
        <taxon>Terrabacter</taxon>
    </lineage>
</organism>
<dbReference type="Proteomes" id="UP001501468">
    <property type="component" value="Unassembled WGS sequence"/>
</dbReference>
<dbReference type="RefSeq" id="WP_344940581.1">
    <property type="nucleotide sequence ID" value="NZ_BAABDC010000001.1"/>
</dbReference>
<feature type="region of interest" description="Disordered" evidence="1">
    <location>
        <begin position="55"/>
        <end position="84"/>
    </location>
</feature>
<name>A0ABP7CKU0_9MICO</name>
<gene>
    <name evidence="2" type="ORF">GCM10022399_03280</name>
</gene>
<evidence type="ECO:0000313" key="3">
    <source>
        <dbReference type="Proteomes" id="UP001501468"/>
    </source>
</evidence>
<reference evidence="3" key="1">
    <citation type="journal article" date="2019" name="Int. J. Syst. Evol. Microbiol.">
        <title>The Global Catalogue of Microorganisms (GCM) 10K type strain sequencing project: providing services to taxonomists for standard genome sequencing and annotation.</title>
        <authorList>
            <consortium name="The Broad Institute Genomics Platform"/>
            <consortium name="The Broad Institute Genome Sequencing Center for Infectious Disease"/>
            <person name="Wu L."/>
            <person name="Ma J."/>
        </authorList>
    </citation>
    <scope>NUCLEOTIDE SEQUENCE [LARGE SCALE GENOMIC DNA]</scope>
    <source>
        <strain evidence="3">JCM 17125</strain>
    </source>
</reference>
<evidence type="ECO:0000256" key="1">
    <source>
        <dbReference type="SAM" id="MobiDB-lite"/>
    </source>
</evidence>
<evidence type="ECO:0008006" key="4">
    <source>
        <dbReference type="Google" id="ProtNLM"/>
    </source>
</evidence>
<evidence type="ECO:0000313" key="2">
    <source>
        <dbReference type="EMBL" id="GAA3690889.1"/>
    </source>
</evidence>
<sequence>MGLSVGFKIAPGVRVRASSRGVRTSIGPRAARVHVGAGRTRISSGAGPVTVSTAIGGRRRATHPPSSGFSARTSAAGSPRGRQPTVAQLQAQARAAERAQQVADIADVERSLTMLHLTDFPQSARQVLQVLPVPDPASVESVRRELYRDATAGVSVWKRALRKQAKAWAAHQAPGETQRRHTGRVITTQLEQWHNDQRWQALQAHDPHTVIEAVDDAFADNASDSTCVDAGSDSVTGARYVTAVITYGGLDLVPEHRPDTTPGGKPTLRKRTKTDRNALYATALASTVVATAKEALAVATAATEARVLVVRPDGAGSVEPVYAGSLRRDVLAGRDWRSVDPLALVMSADNAEMVRKGSTREVVPMSMSADSAAWDIVNAWSRTYDS</sequence>
<comment type="caution">
    <text evidence="2">The sequence shown here is derived from an EMBL/GenBank/DDBJ whole genome shotgun (WGS) entry which is preliminary data.</text>
</comment>
<keyword evidence="3" id="KW-1185">Reference proteome</keyword>
<feature type="compositionally biased region" description="Polar residues" evidence="1">
    <location>
        <begin position="64"/>
        <end position="76"/>
    </location>
</feature>
<protein>
    <recommendedName>
        <fullName evidence="4">DUF4236 domain-containing protein</fullName>
    </recommendedName>
</protein>
<accession>A0ABP7CKU0</accession>